<dbReference type="Proteomes" id="UP000663870">
    <property type="component" value="Unassembled WGS sequence"/>
</dbReference>
<dbReference type="InterPro" id="IPR001915">
    <property type="entry name" value="Peptidase_M48"/>
</dbReference>
<dbReference type="GO" id="GO:0004222">
    <property type="term" value="F:metalloendopeptidase activity"/>
    <property type="evidence" value="ECO:0007669"/>
    <property type="project" value="InterPro"/>
</dbReference>
<evidence type="ECO:0000256" key="2">
    <source>
        <dbReference type="ARBA" id="ARBA00022723"/>
    </source>
</evidence>
<evidence type="ECO:0000256" key="6">
    <source>
        <dbReference type="ARBA" id="ARBA00038233"/>
    </source>
</evidence>
<keyword evidence="4 9" id="KW-0862">Zinc</keyword>
<evidence type="ECO:0000313" key="12">
    <source>
        <dbReference type="EMBL" id="CAF0811432.1"/>
    </source>
</evidence>
<dbReference type="CDD" id="cd07331">
    <property type="entry name" value="M48C_Oma1_like"/>
    <property type="match status" value="1"/>
</dbReference>
<proteinExistence type="inferred from homology"/>
<protein>
    <recommendedName>
        <fullName evidence="7">Metalloendopeptidase OMA1, mitochondrial</fullName>
    </recommendedName>
    <alternativeName>
        <fullName evidence="8">Overlapping with the m-AAA protease 1 homolog</fullName>
    </alternativeName>
</protein>
<keyword evidence="13" id="KW-1185">Reference proteome</keyword>
<comment type="similarity">
    <text evidence="6 9">Belongs to the peptidase M48 family.</text>
</comment>
<keyword evidence="2" id="KW-0479">Metal-binding</keyword>
<organism evidence="12 13">
    <name type="scientific">Rotaria sordida</name>
    <dbReference type="NCBI Taxonomy" id="392033"/>
    <lineage>
        <taxon>Eukaryota</taxon>
        <taxon>Metazoa</taxon>
        <taxon>Spiralia</taxon>
        <taxon>Gnathifera</taxon>
        <taxon>Rotifera</taxon>
        <taxon>Eurotatoria</taxon>
        <taxon>Bdelloidea</taxon>
        <taxon>Philodinida</taxon>
        <taxon>Philodinidae</taxon>
        <taxon>Rotaria</taxon>
    </lineage>
</organism>
<dbReference type="EMBL" id="CAJNOL010000068">
    <property type="protein sequence ID" value="CAF0811432.1"/>
    <property type="molecule type" value="Genomic_DNA"/>
</dbReference>
<dbReference type="InterPro" id="IPR051156">
    <property type="entry name" value="Mito/Outer_Membr_Metalloprot"/>
</dbReference>
<dbReference type="GO" id="GO:0034982">
    <property type="term" value="P:mitochondrial protein processing"/>
    <property type="evidence" value="ECO:0007669"/>
    <property type="project" value="TreeGrafter"/>
</dbReference>
<dbReference type="GO" id="GO:0005743">
    <property type="term" value="C:mitochondrial inner membrane"/>
    <property type="evidence" value="ECO:0007669"/>
    <property type="project" value="TreeGrafter"/>
</dbReference>
<keyword evidence="10" id="KW-0812">Transmembrane</keyword>
<evidence type="ECO:0000313" key="13">
    <source>
        <dbReference type="Proteomes" id="UP000663870"/>
    </source>
</evidence>
<keyword evidence="3 9" id="KW-0378">Hydrolase</keyword>
<keyword evidence="10" id="KW-0472">Membrane</keyword>
<name>A0A813TMA5_9BILA</name>
<evidence type="ECO:0000256" key="9">
    <source>
        <dbReference type="RuleBase" id="RU003983"/>
    </source>
</evidence>
<reference evidence="12" key="1">
    <citation type="submission" date="2021-02" db="EMBL/GenBank/DDBJ databases">
        <authorList>
            <person name="Nowell W R."/>
        </authorList>
    </citation>
    <scope>NUCLEOTIDE SEQUENCE</scope>
</reference>
<evidence type="ECO:0000256" key="1">
    <source>
        <dbReference type="ARBA" id="ARBA00022670"/>
    </source>
</evidence>
<keyword evidence="5 9" id="KW-0482">Metalloprotease</keyword>
<dbReference type="GO" id="GO:0006515">
    <property type="term" value="P:protein quality control for misfolded or incompletely synthesized proteins"/>
    <property type="evidence" value="ECO:0007669"/>
    <property type="project" value="TreeGrafter"/>
</dbReference>
<dbReference type="PANTHER" id="PTHR22726:SF18">
    <property type="entry name" value="PEPTIDASE M48 DOMAIN-CONTAINING PROTEIN"/>
    <property type="match status" value="1"/>
</dbReference>
<dbReference type="Gene3D" id="3.30.2010.10">
    <property type="entry name" value="Metalloproteases ('zincins'), catalytic domain"/>
    <property type="match status" value="1"/>
</dbReference>
<dbReference type="GO" id="GO:0046872">
    <property type="term" value="F:metal ion binding"/>
    <property type="evidence" value="ECO:0007669"/>
    <property type="project" value="UniProtKB-KW"/>
</dbReference>
<dbReference type="PANTHER" id="PTHR22726">
    <property type="entry name" value="METALLOENDOPEPTIDASE OMA1"/>
    <property type="match status" value="1"/>
</dbReference>
<evidence type="ECO:0000256" key="5">
    <source>
        <dbReference type="ARBA" id="ARBA00023049"/>
    </source>
</evidence>
<evidence type="ECO:0000256" key="8">
    <source>
        <dbReference type="ARBA" id="ARBA00042978"/>
    </source>
</evidence>
<keyword evidence="1 9" id="KW-0645">Protease</keyword>
<evidence type="ECO:0000259" key="11">
    <source>
        <dbReference type="Pfam" id="PF01435"/>
    </source>
</evidence>
<keyword evidence="10" id="KW-1133">Transmembrane helix</keyword>
<accession>A0A813TMA5</accession>
<evidence type="ECO:0000256" key="4">
    <source>
        <dbReference type="ARBA" id="ARBA00022833"/>
    </source>
</evidence>
<gene>
    <name evidence="12" type="ORF">JXQ802_LOCUS4737</name>
</gene>
<evidence type="ECO:0000256" key="3">
    <source>
        <dbReference type="ARBA" id="ARBA00022801"/>
    </source>
</evidence>
<comment type="cofactor">
    <cofactor evidence="9">
        <name>Zn(2+)</name>
        <dbReference type="ChEBI" id="CHEBI:29105"/>
    </cofactor>
    <text evidence="9">Binds 1 zinc ion per subunit.</text>
</comment>
<feature type="transmembrane region" description="Helical" evidence="10">
    <location>
        <begin position="53"/>
        <end position="74"/>
    </location>
</feature>
<sequence>MKDYILLNCLTNVHFIIFICLFVCICSIDLFARLSQHKGSSEIKMPIKLERKHALPMTLVPIMMALGFVLFKLYTASKITNPETGRVSRINLKPEQELQLGIEAYAQVKKDEASKIIQSGRDVDLVKRVTTKLAAAAAQRATVHYNWEVSVVQSHEKNAFCLPGGKIVVYTGIIPIAQNEAGLATVLGHEMAHATSRHSAERLFRSDITQTLLGGVQGSLAQLDPSQKQAVMAALGAGAKYGSALPFSREQESEADHIGLLYMARAGYDPKEAVAFWQRMDEQIGKGSPPEFLSDHPSHGKRIEQLRKWMPEAEQELAHNRAPAA</sequence>
<comment type="caution">
    <text evidence="12">The sequence shown here is derived from an EMBL/GenBank/DDBJ whole genome shotgun (WGS) entry which is preliminary data.</text>
</comment>
<feature type="domain" description="Peptidase M48" evidence="11">
    <location>
        <begin position="126"/>
        <end position="309"/>
    </location>
</feature>
<evidence type="ECO:0000256" key="7">
    <source>
        <dbReference type="ARBA" id="ARBA00040360"/>
    </source>
</evidence>
<dbReference type="Pfam" id="PF01435">
    <property type="entry name" value="Peptidase_M48"/>
    <property type="match status" value="1"/>
</dbReference>
<evidence type="ECO:0000256" key="10">
    <source>
        <dbReference type="SAM" id="Phobius"/>
    </source>
</evidence>
<feature type="transmembrane region" description="Helical" evidence="10">
    <location>
        <begin position="12"/>
        <end position="32"/>
    </location>
</feature>
<dbReference type="AlphaFoldDB" id="A0A813TMA5"/>